<protein>
    <submittedName>
        <fullName evidence="2">Uncharacterized protein</fullName>
    </submittedName>
</protein>
<reference evidence="2" key="1">
    <citation type="submission" date="2023-06" db="EMBL/GenBank/DDBJ databases">
        <title>Robiginitalea aurantiacus sp. nov. and Algoriphagus sediminis sp. nov., isolated from coastal sediment.</title>
        <authorList>
            <person name="Zhou Z.Y."/>
            <person name="An J."/>
            <person name="Jia Y.W."/>
            <person name="Du Z.J."/>
        </authorList>
    </citation>
    <scope>NUCLEOTIDE SEQUENCE</scope>
    <source>
        <strain evidence="2">M39</strain>
    </source>
</reference>
<evidence type="ECO:0000313" key="2">
    <source>
        <dbReference type="EMBL" id="MDM9632682.1"/>
    </source>
</evidence>
<feature type="non-terminal residue" evidence="2">
    <location>
        <position position="68"/>
    </location>
</feature>
<feature type="signal peptide" evidence="1">
    <location>
        <begin position="1"/>
        <end position="23"/>
    </location>
</feature>
<sequence length="68" mass="7283">MMKSLLGRAISALALCSIFIVNAQEITSFSLIDATSDTELFNLSNGLQIDLSVVQGIDLSIRTNTNPP</sequence>
<comment type="caution">
    <text evidence="2">The sequence shown here is derived from an EMBL/GenBank/DDBJ whole genome shotgun (WGS) entry which is preliminary data.</text>
</comment>
<dbReference type="Proteomes" id="UP001174839">
    <property type="component" value="Unassembled WGS sequence"/>
</dbReference>
<evidence type="ECO:0000313" key="3">
    <source>
        <dbReference type="Proteomes" id="UP001174839"/>
    </source>
</evidence>
<feature type="chain" id="PRO_5047531812" evidence="1">
    <location>
        <begin position="24"/>
        <end position="68"/>
    </location>
</feature>
<evidence type="ECO:0000256" key="1">
    <source>
        <dbReference type="SAM" id="SignalP"/>
    </source>
</evidence>
<gene>
    <name evidence="2" type="ORF">QU605_14485</name>
</gene>
<keyword evidence="1" id="KW-0732">Signal</keyword>
<organism evidence="2 3">
    <name type="scientific">Robiginitalea aurantiaca</name>
    <dbReference type="NCBI Taxonomy" id="3056915"/>
    <lineage>
        <taxon>Bacteria</taxon>
        <taxon>Pseudomonadati</taxon>
        <taxon>Bacteroidota</taxon>
        <taxon>Flavobacteriia</taxon>
        <taxon>Flavobacteriales</taxon>
        <taxon>Flavobacteriaceae</taxon>
        <taxon>Robiginitalea</taxon>
    </lineage>
</organism>
<name>A0ABT7WID3_9FLAO</name>
<dbReference type="RefSeq" id="WP_289726046.1">
    <property type="nucleotide sequence ID" value="NZ_JAUDUY010000012.1"/>
</dbReference>
<dbReference type="EMBL" id="JAUDUY010000012">
    <property type="protein sequence ID" value="MDM9632682.1"/>
    <property type="molecule type" value="Genomic_DNA"/>
</dbReference>
<keyword evidence="3" id="KW-1185">Reference proteome</keyword>
<proteinExistence type="predicted"/>
<accession>A0ABT7WID3</accession>